<reference evidence="14 15" key="1">
    <citation type="submission" date="2018-12" db="EMBL/GenBank/DDBJ databases">
        <title>Genome Sequence of Candidatus Viridilinea halotolerans isolated from saline sulfide-rich spring.</title>
        <authorList>
            <person name="Grouzdev D.S."/>
            <person name="Burganskaya E.I."/>
            <person name="Krutkina M.S."/>
            <person name="Sukhacheva M.V."/>
            <person name="Gorlenko V.M."/>
        </authorList>
    </citation>
    <scope>NUCLEOTIDE SEQUENCE [LARGE SCALE GENOMIC DNA]</scope>
    <source>
        <strain evidence="14">Chok-6</strain>
    </source>
</reference>
<evidence type="ECO:0000256" key="4">
    <source>
        <dbReference type="ARBA" id="ARBA00022722"/>
    </source>
</evidence>
<dbReference type="GO" id="GO:0004527">
    <property type="term" value="F:exonuclease activity"/>
    <property type="evidence" value="ECO:0007669"/>
    <property type="project" value="UniProtKB-KW"/>
</dbReference>
<evidence type="ECO:0000256" key="5">
    <source>
        <dbReference type="ARBA" id="ARBA00022741"/>
    </source>
</evidence>
<evidence type="ECO:0000256" key="11">
    <source>
        <dbReference type="ARBA" id="ARBA00032922"/>
    </source>
</evidence>
<keyword evidence="8" id="KW-0269">Exonuclease</keyword>
<evidence type="ECO:0000256" key="12">
    <source>
        <dbReference type="SAM" id="MobiDB-lite"/>
    </source>
</evidence>
<evidence type="ECO:0000256" key="7">
    <source>
        <dbReference type="ARBA" id="ARBA00022801"/>
    </source>
</evidence>
<evidence type="ECO:0000256" key="6">
    <source>
        <dbReference type="ARBA" id="ARBA00022759"/>
    </source>
</evidence>
<comment type="similarity">
    <text evidence="1">Belongs to the CRISPR-associated Cas10/Csm1 family.</text>
</comment>
<evidence type="ECO:0000256" key="8">
    <source>
        <dbReference type="ARBA" id="ARBA00022839"/>
    </source>
</evidence>
<evidence type="ECO:0000256" key="2">
    <source>
        <dbReference type="ARBA" id="ARBA00014333"/>
    </source>
</evidence>
<dbReference type="InterPro" id="IPR043128">
    <property type="entry name" value="Rev_trsase/Diguanyl_cyclase"/>
</dbReference>
<dbReference type="GO" id="GO:0016740">
    <property type="term" value="F:transferase activity"/>
    <property type="evidence" value="ECO:0007669"/>
    <property type="project" value="UniProtKB-KW"/>
</dbReference>
<name>A0A426TWB7_9CHLR</name>
<dbReference type="Pfam" id="PF22335">
    <property type="entry name" value="Cas10-Cmr2_palm2"/>
    <property type="match status" value="1"/>
</dbReference>
<dbReference type="Pfam" id="PF18211">
    <property type="entry name" value="Csm1_B"/>
    <property type="match status" value="1"/>
</dbReference>
<dbReference type="GO" id="GO:0005524">
    <property type="term" value="F:ATP binding"/>
    <property type="evidence" value="ECO:0007669"/>
    <property type="project" value="UniProtKB-KW"/>
</dbReference>
<dbReference type="Proteomes" id="UP000280307">
    <property type="component" value="Unassembled WGS sequence"/>
</dbReference>
<keyword evidence="9" id="KW-0067">ATP-binding</keyword>
<dbReference type="InterPro" id="IPR000160">
    <property type="entry name" value="GGDEF_dom"/>
</dbReference>
<keyword evidence="10" id="KW-0051">Antiviral defense</keyword>
<protein>
    <recommendedName>
        <fullName evidence="2">CRISPR system single-strand-specific deoxyribonuclease Cas10/Csm1 (subtype III-A)</fullName>
    </recommendedName>
    <alternativeName>
        <fullName evidence="11">Cyclic oligoadenylate synthase</fullName>
    </alternativeName>
</protein>
<keyword evidence="3" id="KW-0808">Transferase</keyword>
<proteinExistence type="inferred from homology"/>
<keyword evidence="5" id="KW-0547">Nucleotide-binding</keyword>
<dbReference type="PANTHER" id="PTHR36528:SF1">
    <property type="entry name" value="CRISPR SYSTEM SINGLE-STRAND-SPECIFIC DEOXYRIBONUCLEASE CAS10_CSM1 (SUBTYPE III-A)"/>
    <property type="match status" value="1"/>
</dbReference>
<accession>A0A426TWB7</accession>
<evidence type="ECO:0000256" key="9">
    <source>
        <dbReference type="ARBA" id="ARBA00022840"/>
    </source>
</evidence>
<sequence length="751" mass="81039">MDHAERLALAALRYWATRVTQQAWEPPEDAAAAAHLWRTAWLAAGGSAPADSAWPPLLAGPLASVFSLLQGEGAPSPSVVVQPQALLLQREVLFPQAAGKVVERAAVVAELAQALDDLDRRGLPLAAQVEGVLFALQRYAWALPSPLAGVALYDFARTHAALAAALSDDEVCLVGGDLSGVQDFIYSVSARGATKQLRGRSLYLQLLTDACAHAVLAAAEMPLSNLLYAGGGRFYVVVPGAFAAELPALRKRLGDLLFKAHYGELYLALGGASFAPEGYNVAVWNELSEQLEQDKRRRFAALDRDAFKKLFDPKQPPPPRPEAEGEEEEPLDAMAESLQKLGELLQRASVLSVQPGKGHTLHEGERTFYDVLNALGLASRLLVDEQEYRPSHGVRRRLLKLADESEVTGMGPHDLLGLRYTAAEAPRATAKDVGQYEKLERTRKDDQELREGHVKPFGLLAAQSRGVKRLGVLRMDVDDLGKLFGNKEGGIKRPDGIAGLVVTAALSGALARFFEGWVGELCRRANERGDGGVIAVYSGGDDLFLVGSWHLMPGLARQIREDFAAYVLGHEVASSEAPPITLSAGIVLINAGYPLYQAASDAAEALDAAKAHDRPTGRAKNALTFLGRTLGWEQVGETVALCEQLGALVGSGAPRALLMSIQRIDANAQQTRRHTRTGEVQFSYGPWVWQGAYQLTRMAERAQGKESKEAIQGLRERLVGSEGVAQRTIERAGLAARWAQLLLRERGGDEG</sequence>
<dbReference type="GO" id="GO:0051607">
    <property type="term" value="P:defense response to virus"/>
    <property type="evidence" value="ECO:0007669"/>
    <property type="project" value="UniProtKB-KW"/>
</dbReference>
<feature type="region of interest" description="Disordered" evidence="12">
    <location>
        <begin position="309"/>
        <end position="331"/>
    </location>
</feature>
<dbReference type="EMBL" id="RSAS01000585">
    <property type="protein sequence ID" value="RRR69789.1"/>
    <property type="molecule type" value="Genomic_DNA"/>
</dbReference>
<dbReference type="Gene3D" id="3.30.70.270">
    <property type="match status" value="1"/>
</dbReference>
<feature type="domain" description="GGDEF" evidence="13">
    <location>
        <begin position="468"/>
        <end position="628"/>
    </location>
</feature>
<evidence type="ECO:0000259" key="13">
    <source>
        <dbReference type="PROSITE" id="PS50887"/>
    </source>
</evidence>
<comment type="caution">
    <text evidence="14">The sequence shown here is derived from an EMBL/GenBank/DDBJ whole genome shotgun (WGS) entry which is preliminary data.</text>
</comment>
<dbReference type="NCBIfam" id="TIGR02578">
    <property type="entry name" value="cas_TM1811_Csm1"/>
    <property type="match status" value="1"/>
</dbReference>
<evidence type="ECO:0000256" key="10">
    <source>
        <dbReference type="ARBA" id="ARBA00023118"/>
    </source>
</evidence>
<keyword evidence="7" id="KW-0378">Hydrolase</keyword>
<dbReference type="InterPro" id="IPR052117">
    <property type="entry name" value="Cas10/Csm1_subtype-III-A"/>
</dbReference>
<evidence type="ECO:0000256" key="3">
    <source>
        <dbReference type="ARBA" id="ARBA00022679"/>
    </source>
</evidence>
<keyword evidence="6" id="KW-0255">Endonuclease</keyword>
<evidence type="ECO:0000256" key="1">
    <source>
        <dbReference type="ARBA" id="ARBA00005700"/>
    </source>
</evidence>
<organism evidence="14 15">
    <name type="scientific">Candidatus Viridilinea halotolerans</name>
    <dbReference type="NCBI Taxonomy" id="2491704"/>
    <lineage>
        <taxon>Bacteria</taxon>
        <taxon>Bacillati</taxon>
        <taxon>Chloroflexota</taxon>
        <taxon>Chloroflexia</taxon>
        <taxon>Chloroflexales</taxon>
        <taxon>Chloroflexineae</taxon>
        <taxon>Oscillochloridaceae</taxon>
        <taxon>Candidatus Viridilinea</taxon>
    </lineage>
</organism>
<dbReference type="AlphaFoldDB" id="A0A426TWB7"/>
<dbReference type="PROSITE" id="PS50887">
    <property type="entry name" value="GGDEF"/>
    <property type="match status" value="1"/>
</dbReference>
<evidence type="ECO:0000313" key="14">
    <source>
        <dbReference type="EMBL" id="RRR69789.1"/>
    </source>
</evidence>
<evidence type="ECO:0000313" key="15">
    <source>
        <dbReference type="Proteomes" id="UP000280307"/>
    </source>
</evidence>
<gene>
    <name evidence="14" type="ORF">EI684_14635</name>
</gene>
<dbReference type="InterPro" id="IPR054767">
    <property type="entry name" value="Cas10-Cmr2_palm2"/>
</dbReference>
<dbReference type="InterPro" id="IPR013408">
    <property type="entry name" value="Cas10/Csm1"/>
</dbReference>
<dbReference type="GO" id="GO:0004519">
    <property type="term" value="F:endonuclease activity"/>
    <property type="evidence" value="ECO:0007669"/>
    <property type="project" value="UniProtKB-KW"/>
</dbReference>
<dbReference type="InterPro" id="IPR041062">
    <property type="entry name" value="Csm1_B"/>
</dbReference>
<dbReference type="PANTHER" id="PTHR36528">
    <property type="entry name" value="CRISPR SYSTEM SINGLE-STRAND-SPECIFIC DEOXYRIBONUCLEASE CAS10/CSM1 (SUBTYPE III-A)"/>
    <property type="match status" value="1"/>
</dbReference>
<keyword evidence="4" id="KW-0540">Nuclease</keyword>